<reference evidence="12" key="1">
    <citation type="journal article" date="2023" name="G3 (Bethesda)">
        <title>Whole genome assembly and annotation of the endangered Caribbean coral Acropora cervicornis.</title>
        <authorList>
            <person name="Selwyn J.D."/>
            <person name="Vollmer S.V."/>
        </authorList>
    </citation>
    <scope>NUCLEOTIDE SEQUENCE</scope>
    <source>
        <strain evidence="12">K2</strain>
    </source>
</reference>
<comment type="subcellular location">
    <subcellularLocation>
        <location evidence="1">Membrane</location>
        <topology evidence="1">Multi-pass membrane protein</topology>
    </subcellularLocation>
</comment>
<dbReference type="Proteomes" id="UP001249851">
    <property type="component" value="Unassembled WGS sequence"/>
</dbReference>
<keyword evidence="5 10" id="KW-0472">Membrane</keyword>
<dbReference type="PANTHER" id="PTHR45695:SF9">
    <property type="entry name" value="LEUCOKININ RECEPTOR"/>
    <property type="match status" value="1"/>
</dbReference>
<evidence type="ECO:0000256" key="7">
    <source>
        <dbReference type="ARBA" id="ARBA00023224"/>
    </source>
</evidence>
<feature type="transmembrane region" description="Helical" evidence="10">
    <location>
        <begin position="39"/>
        <end position="63"/>
    </location>
</feature>
<dbReference type="CDD" id="cd00637">
    <property type="entry name" value="7tm_classA_rhodopsin-like"/>
    <property type="match status" value="1"/>
</dbReference>
<dbReference type="PROSITE" id="PS50262">
    <property type="entry name" value="G_PROTEIN_RECEP_F1_2"/>
    <property type="match status" value="1"/>
</dbReference>
<keyword evidence="4 8" id="KW-0297">G-protein coupled receptor</keyword>
<organism evidence="12 13">
    <name type="scientific">Acropora cervicornis</name>
    <name type="common">Staghorn coral</name>
    <dbReference type="NCBI Taxonomy" id="6130"/>
    <lineage>
        <taxon>Eukaryota</taxon>
        <taxon>Metazoa</taxon>
        <taxon>Cnidaria</taxon>
        <taxon>Anthozoa</taxon>
        <taxon>Hexacorallia</taxon>
        <taxon>Scleractinia</taxon>
        <taxon>Astrocoeniina</taxon>
        <taxon>Acroporidae</taxon>
        <taxon>Acropora</taxon>
    </lineage>
</organism>
<dbReference type="SUPFAM" id="SSF81321">
    <property type="entry name" value="Family A G protein-coupled receptor-like"/>
    <property type="match status" value="1"/>
</dbReference>
<evidence type="ECO:0000256" key="5">
    <source>
        <dbReference type="ARBA" id="ARBA00023136"/>
    </source>
</evidence>
<dbReference type="InterPro" id="IPR017452">
    <property type="entry name" value="GPCR_Rhodpsn_7TM"/>
</dbReference>
<evidence type="ECO:0000256" key="2">
    <source>
        <dbReference type="ARBA" id="ARBA00022692"/>
    </source>
</evidence>
<feature type="domain" description="G-protein coupled receptors family 1 profile" evidence="11">
    <location>
        <begin position="52"/>
        <end position="340"/>
    </location>
</feature>
<evidence type="ECO:0000256" key="3">
    <source>
        <dbReference type="ARBA" id="ARBA00022989"/>
    </source>
</evidence>
<feature type="compositionally biased region" description="Polar residues" evidence="9">
    <location>
        <begin position="260"/>
        <end position="270"/>
    </location>
</feature>
<keyword evidence="7 8" id="KW-0807">Transducer</keyword>
<protein>
    <submittedName>
        <fullName evidence="12">Neuropeptide FF receptor 2</fullName>
    </submittedName>
</protein>
<dbReference type="PANTHER" id="PTHR45695">
    <property type="entry name" value="LEUCOKININ RECEPTOR-RELATED"/>
    <property type="match status" value="1"/>
</dbReference>
<dbReference type="PROSITE" id="PS00237">
    <property type="entry name" value="G_PROTEIN_RECEP_F1_1"/>
    <property type="match status" value="1"/>
</dbReference>
<keyword evidence="13" id="KW-1185">Reference proteome</keyword>
<feature type="transmembrane region" description="Helical" evidence="10">
    <location>
        <begin position="320"/>
        <end position="343"/>
    </location>
</feature>
<dbReference type="PRINTS" id="PR00237">
    <property type="entry name" value="GPCRRHODOPSN"/>
</dbReference>
<feature type="region of interest" description="Disordered" evidence="9">
    <location>
        <begin position="251"/>
        <end position="272"/>
    </location>
</feature>
<accession>A0AAD9UUY4</accession>
<dbReference type="GO" id="GO:0005886">
    <property type="term" value="C:plasma membrane"/>
    <property type="evidence" value="ECO:0007669"/>
    <property type="project" value="TreeGrafter"/>
</dbReference>
<keyword evidence="2 8" id="KW-0812">Transmembrane</keyword>
<reference evidence="12" key="2">
    <citation type="journal article" date="2023" name="Science">
        <title>Genomic signatures of disease resistance in endangered staghorn corals.</title>
        <authorList>
            <person name="Vollmer S.V."/>
            <person name="Selwyn J.D."/>
            <person name="Despard B.A."/>
            <person name="Roesel C.L."/>
        </authorList>
    </citation>
    <scope>NUCLEOTIDE SEQUENCE</scope>
    <source>
        <strain evidence="12">K2</strain>
    </source>
</reference>
<evidence type="ECO:0000313" key="13">
    <source>
        <dbReference type="Proteomes" id="UP001249851"/>
    </source>
</evidence>
<keyword evidence="3 10" id="KW-1133">Transmembrane helix</keyword>
<comment type="caution">
    <text evidence="12">The sequence shown here is derived from an EMBL/GenBank/DDBJ whole genome shotgun (WGS) entry which is preliminary data.</text>
</comment>
<evidence type="ECO:0000259" key="11">
    <source>
        <dbReference type="PROSITE" id="PS50262"/>
    </source>
</evidence>
<dbReference type="Gene3D" id="1.20.1070.10">
    <property type="entry name" value="Rhodopsin 7-helix transmembrane proteins"/>
    <property type="match status" value="1"/>
</dbReference>
<evidence type="ECO:0000256" key="4">
    <source>
        <dbReference type="ARBA" id="ARBA00023040"/>
    </source>
</evidence>
<evidence type="ECO:0000256" key="6">
    <source>
        <dbReference type="ARBA" id="ARBA00023170"/>
    </source>
</evidence>
<dbReference type="AlphaFoldDB" id="A0AAD9UUY4"/>
<feature type="transmembrane region" description="Helical" evidence="10">
    <location>
        <begin position="70"/>
        <end position="90"/>
    </location>
</feature>
<name>A0AAD9UUY4_ACRCE</name>
<dbReference type="EMBL" id="JARQWQ010000104">
    <property type="protein sequence ID" value="KAK2550921.1"/>
    <property type="molecule type" value="Genomic_DNA"/>
</dbReference>
<evidence type="ECO:0000256" key="1">
    <source>
        <dbReference type="ARBA" id="ARBA00004141"/>
    </source>
</evidence>
<dbReference type="InterPro" id="IPR000276">
    <property type="entry name" value="GPCR_Rhodpsn"/>
</dbReference>
<evidence type="ECO:0000256" key="8">
    <source>
        <dbReference type="RuleBase" id="RU000688"/>
    </source>
</evidence>
<dbReference type="GO" id="GO:0004930">
    <property type="term" value="F:G protein-coupled receptor activity"/>
    <property type="evidence" value="ECO:0007669"/>
    <property type="project" value="UniProtKB-KW"/>
</dbReference>
<comment type="similarity">
    <text evidence="8">Belongs to the G-protein coupled receptor 1 family.</text>
</comment>
<gene>
    <name evidence="12" type="ORF">P5673_028293</name>
</gene>
<evidence type="ECO:0000256" key="10">
    <source>
        <dbReference type="SAM" id="Phobius"/>
    </source>
</evidence>
<sequence length="561" mass="62790">MFSAADNNTNVLNSDEFLQNAENGTTQALAKTDLSVARYLVFGPIFLFSVAGNTLVIMTVLLLRKMKTVPMIFIANLAACDLTTTISSIAFDLPITKLDYWPYGAALCKIIYPLATLSTNAAAFTLVAISIDRYSAIICPLNLRFRVTSGKCYKMIFAIYCVALSAVVPYAVVLTYGNDEAGKPSCHENWWDPRAAKIYTVVLFLLQYGIPLVVMSVAYVAIGFKLFKNTGKAAALTSAGHNGTKRRQRMSFIPRKRTHNNTSTASNASLQKRRRQNLKTARMFLFVVVIFLVFMMPHQLLWLSYDYLSHTTTFIENEDVIAFICGAFTYANSVLNVIVYGVCNGNFRRGCFSIIKCHCSKASQRRLERRRRTESLLIANRRGHLKRHNSSCRSTNSVDSYNGSALTRKECRSGSLRREVLQKNVDSNGTKNPPAVLCNGNVDKQLTTNLKRSEDTAEINGNLVYARQSSLARENTSKLKKDLLGESETQNSEDPSYWLISGTEALLHRLCEEIDDPPTGERPDCLFGKNQQGMFGNANHENYENSLFWCRKGSLEKETIL</sequence>
<feature type="transmembrane region" description="Helical" evidence="10">
    <location>
        <begin position="152"/>
        <end position="176"/>
    </location>
</feature>
<feature type="transmembrane region" description="Helical" evidence="10">
    <location>
        <begin position="196"/>
        <end position="222"/>
    </location>
</feature>
<evidence type="ECO:0000313" key="12">
    <source>
        <dbReference type="EMBL" id="KAK2550921.1"/>
    </source>
</evidence>
<dbReference type="Pfam" id="PF00001">
    <property type="entry name" value="7tm_1"/>
    <property type="match status" value="1"/>
</dbReference>
<evidence type="ECO:0000256" key="9">
    <source>
        <dbReference type="SAM" id="MobiDB-lite"/>
    </source>
</evidence>
<feature type="transmembrane region" description="Helical" evidence="10">
    <location>
        <begin position="281"/>
        <end position="300"/>
    </location>
</feature>
<keyword evidence="6 8" id="KW-0675">Receptor</keyword>
<proteinExistence type="inferred from homology"/>